<dbReference type="EMBL" id="LFWU01000021">
    <property type="protein sequence ID" value="KON33788.1"/>
    <property type="molecule type" value="Genomic_DNA"/>
</dbReference>
<organism evidence="2 3">
    <name type="scientific">miscellaneous Crenarchaeota group-1 archaeon SG8-32-1</name>
    <dbReference type="NCBI Taxonomy" id="1685124"/>
    <lineage>
        <taxon>Archaea</taxon>
        <taxon>Candidatus Bathyarchaeota</taxon>
        <taxon>MCG-1</taxon>
    </lineage>
</organism>
<evidence type="ECO:0000313" key="2">
    <source>
        <dbReference type="EMBL" id="KON33788.1"/>
    </source>
</evidence>
<dbReference type="Pfam" id="PF01927">
    <property type="entry name" value="Mut7-C"/>
    <property type="match status" value="1"/>
</dbReference>
<accession>A0A0M0BYT2</accession>
<dbReference type="AlphaFoldDB" id="A0A0M0BYT2"/>
<dbReference type="PANTHER" id="PTHR39081:SF1">
    <property type="entry name" value="MUT7-C RNASE DOMAIN-CONTAINING PROTEIN"/>
    <property type="match status" value="1"/>
</dbReference>
<evidence type="ECO:0000259" key="1">
    <source>
        <dbReference type="Pfam" id="PF01927"/>
    </source>
</evidence>
<reference evidence="2 3" key="1">
    <citation type="submission" date="2015-06" db="EMBL/GenBank/DDBJ databases">
        <title>New insights into the roles of widespread benthic archaea in carbon and nitrogen cycling.</title>
        <authorList>
            <person name="Lazar C.S."/>
            <person name="Baker B.J."/>
            <person name="Seitz K.W."/>
            <person name="Hyde A.S."/>
            <person name="Dick G.J."/>
            <person name="Hinrichs K.-U."/>
            <person name="Teske A.P."/>
        </authorList>
    </citation>
    <scope>NUCLEOTIDE SEQUENCE [LARGE SCALE GENOMIC DNA]</scope>
    <source>
        <strain evidence="2">SG8-32-1</strain>
    </source>
</reference>
<evidence type="ECO:0000313" key="3">
    <source>
        <dbReference type="Proteomes" id="UP000037237"/>
    </source>
</evidence>
<comment type="caution">
    <text evidence="2">The sequence shown here is derived from an EMBL/GenBank/DDBJ whole genome shotgun (WGS) entry which is preliminary data.</text>
</comment>
<name>A0A0M0BYT2_9ARCH</name>
<dbReference type="InterPro" id="IPR002782">
    <property type="entry name" value="Mut7-C_RNAse_dom"/>
</dbReference>
<proteinExistence type="predicted"/>
<dbReference type="PATRIC" id="fig|1685124.3.peg.151"/>
<sequence>MLGKLARWLRILGHDVTYFRSVDDKNLITLAQSESRILLTRDQELAQQAINKGLNTFFVKGTDNGEILADLANYFGFTLEVELSVSRCPKCNMPIRLVSKESVLQEIPELTALNYNDFWKCIGCGQIYWQGGHWKLIKKTLEEAKLRVKTR</sequence>
<gene>
    <name evidence="2" type="ORF">AC477_01150</name>
</gene>
<dbReference type="PANTHER" id="PTHR39081">
    <property type="entry name" value="MUT7-C DOMAIN-CONTAINING PROTEIN"/>
    <property type="match status" value="1"/>
</dbReference>
<protein>
    <recommendedName>
        <fullName evidence="1">Mut7-C RNAse domain-containing protein</fullName>
    </recommendedName>
</protein>
<feature type="domain" description="Mut7-C RNAse" evidence="1">
    <location>
        <begin position="1"/>
        <end position="140"/>
    </location>
</feature>
<dbReference type="Proteomes" id="UP000037237">
    <property type="component" value="Unassembled WGS sequence"/>
</dbReference>